<dbReference type="InterPro" id="IPR038823">
    <property type="entry name" value="MED2_plant"/>
</dbReference>
<dbReference type="Proteomes" id="UP000631114">
    <property type="component" value="Unassembled WGS sequence"/>
</dbReference>
<dbReference type="PANTHER" id="PTHR36407:SF1">
    <property type="entry name" value="MEDIATOR-ASSOCIATED PROTEIN 2"/>
    <property type="match status" value="1"/>
</dbReference>
<proteinExistence type="predicted"/>
<protein>
    <submittedName>
        <fullName evidence="1">Uncharacterized protein</fullName>
    </submittedName>
</protein>
<reference evidence="1 2" key="1">
    <citation type="submission" date="2020-10" db="EMBL/GenBank/DDBJ databases">
        <title>The Coptis chinensis genome and diversification of protoberbering-type alkaloids.</title>
        <authorList>
            <person name="Wang B."/>
            <person name="Shu S."/>
            <person name="Song C."/>
            <person name="Liu Y."/>
        </authorList>
    </citation>
    <scope>NUCLEOTIDE SEQUENCE [LARGE SCALE GENOMIC DNA]</scope>
    <source>
        <strain evidence="1">HL-2020</strain>
        <tissue evidence="1">Leaf</tissue>
    </source>
</reference>
<sequence length="240" mass="26098">MAKKPDAPKFEVNHKEPLLDISSMGSNKDLWLIQWPVNQTPDFDGQEITLKLQRNGSFASFESLSGKSYELVSFASQVPDATVFQSSASDTKVGMLLFSPSASTPHMYSSLDFSTAIVVDSVSFLENYSFPSGWTGISGRSSIGITERRACYRTKGILTKETALWVANSFQSSAANENTNDVCTNRKRDGQFVENVGIRTNNNGRALESSSSSSRSPVGTAAVAAGEFYLAEETQSRVDT</sequence>
<keyword evidence="2" id="KW-1185">Reference proteome</keyword>
<dbReference type="PANTHER" id="PTHR36407">
    <property type="entry name" value="MEDIATOR-ASSOCIATED PROTEIN 2"/>
    <property type="match status" value="1"/>
</dbReference>
<dbReference type="OrthoDB" id="1892825at2759"/>
<dbReference type="AlphaFoldDB" id="A0A835HDF0"/>
<evidence type="ECO:0000313" key="2">
    <source>
        <dbReference type="Proteomes" id="UP000631114"/>
    </source>
</evidence>
<accession>A0A835HDF0</accession>
<evidence type="ECO:0000313" key="1">
    <source>
        <dbReference type="EMBL" id="KAF9596307.1"/>
    </source>
</evidence>
<comment type="caution">
    <text evidence="1">The sequence shown here is derived from an EMBL/GenBank/DDBJ whole genome shotgun (WGS) entry which is preliminary data.</text>
</comment>
<organism evidence="1 2">
    <name type="scientific">Coptis chinensis</name>
    <dbReference type="NCBI Taxonomy" id="261450"/>
    <lineage>
        <taxon>Eukaryota</taxon>
        <taxon>Viridiplantae</taxon>
        <taxon>Streptophyta</taxon>
        <taxon>Embryophyta</taxon>
        <taxon>Tracheophyta</taxon>
        <taxon>Spermatophyta</taxon>
        <taxon>Magnoliopsida</taxon>
        <taxon>Ranunculales</taxon>
        <taxon>Ranunculaceae</taxon>
        <taxon>Coptidoideae</taxon>
        <taxon>Coptis</taxon>
    </lineage>
</organism>
<name>A0A835HDF0_9MAGN</name>
<dbReference type="EMBL" id="JADFTS010000007">
    <property type="protein sequence ID" value="KAF9596307.1"/>
    <property type="molecule type" value="Genomic_DNA"/>
</dbReference>
<gene>
    <name evidence="1" type="ORF">IFM89_008833</name>
</gene>